<protein>
    <submittedName>
        <fullName evidence="5">2,4-dienoyl-CoA reductase [NADPH]</fullName>
        <ecNumber evidence="5">1.3.1.34</ecNumber>
    </submittedName>
</protein>
<feature type="region of interest" description="Disordered" evidence="3">
    <location>
        <begin position="490"/>
        <end position="514"/>
    </location>
</feature>
<dbReference type="InterPro" id="IPR013785">
    <property type="entry name" value="Aldolase_TIM"/>
</dbReference>
<organism evidence="5 6">
    <name type="scientific">Thermogutta terrifontis</name>
    <dbReference type="NCBI Taxonomy" id="1331910"/>
    <lineage>
        <taxon>Bacteria</taxon>
        <taxon>Pseudomonadati</taxon>
        <taxon>Planctomycetota</taxon>
        <taxon>Planctomycetia</taxon>
        <taxon>Pirellulales</taxon>
        <taxon>Thermoguttaceae</taxon>
        <taxon>Thermogutta</taxon>
    </lineage>
</organism>
<dbReference type="EMBL" id="CP018477">
    <property type="protein sequence ID" value="ASV75337.1"/>
    <property type="molecule type" value="Genomic_DNA"/>
</dbReference>
<dbReference type="EC" id="1.3.1.34" evidence="5"/>
<keyword evidence="6" id="KW-1185">Reference proteome</keyword>
<accession>A0A286RHB1</accession>
<dbReference type="GO" id="GO:0008670">
    <property type="term" value="F:2,4-dienoyl-CoA reductase (NADPH) activity"/>
    <property type="evidence" value="ECO:0007669"/>
    <property type="project" value="UniProtKB-EC"/>
</dbReference>
<dbReference type="OrthoDB" id="9772736at2"/>
<dbReference type="InterPro" id="IPR051799">
    <property type="entry name" value="NADH_flavin_oxidoreductase"/>
</dbReference>
<dbReference type="RefSeq" id="WP_095415431.1">
    <property type="nucleotide sequence ID" value="NZ_CP018477.1"/>
</dbReference>
<sequence>MQPKTGEFVKIAALKSPQELRDRIAALGYKLPVDDQPLSAAEGSPLAEPFEVAGFRIGNRWCIHPMEGWDGTADGQPSQHTIRRWEHFGASGAKLIWGGEAFAVRRDGRANPNQLYYRPENKEAMRHLLARLREVHRECFGERATDDLFVGLQLTHSGRFCRPNRKDRAEPRIVYHHPVLDEKFGIDPRDDSVILRDEEIPQLVDAYVEAARMARDVGFQFVDIKACHGYLGHEFLSAFERPGPYGGDLPGRSRFLREVIRAVRSECPELVIGVRLSVFDFPPFRPDPSRAEPGKLGPGIPHEYPVPYPGFGCNRWNPLEIDLSEPIRLLKELHEACGVAMVNLTAGSPYYNPHIQRPALYPPSDGYQPPEDPLLGCLRQIAVVRQIKQALPRLPVVGTAYTYFQEYLPHVAQAVVREGWTDFVGIGRLVLAYWELPGDVLAGKNLQTKRLCRTFSDCTTAPRNGLISGCYPLDPYYRALPENEILREIKSGLRGPRRQPETPSQSVTPSPGGP</sequence>
<evidence type="ECO:0000313" key="6">
    <source>
        <dbReference type="Proteomes" id="UP000215086"/>
    </source>
</evidence>
<dbReference type="AlphaFoldDB" id="A0A286RHB1"/>
<dbReference type="KEGG" id="ttf:THTE_2735"/>
<gene>
    <name evidence="5" type="ORF">THTE_2735</name>
</gene>
<dbReference type="PANTHER" id="PTHR43656:SF2">
    <property type="entry name" value="BINDING OXIDOREDUCTASE, PUTATIVE (AFU_ORTHOLOGUE AFUA_2G08260)-RELATED"/>
    <property type="match status" value="1"/>
</dbReference>
<feature type="domain" description="NADH:flavin oxidoreductase/NADH oxidase N-terminal" evidence="4">
    <location>
        <begin position="46"/>
        <end position="280"/>
    </location>
</feature>
<dbReference type="GO" id="GO:0010181">
    <property type="term" value="F:FMN binding"/>
    <property type="evidence" value="ECO:0007669"/>
    <property type="project" value="InterPro"/>
</dbReference>
<keyword evidence="2 5" id="KW-0560">Oxidoreductase</keyword>
<keyword evidence="1" id="KW-0285">Flavoprotein</keyword>
<feature type="compositionally biased region" description="Polar residues" evidence="3">
    <location>
        <begin position="501"/>
        <end position="514"/>
    </location>
</feature>
<dbReference type="Pfam" id="PF00724">
    <property type="entry name" value="Oxidored_FMN"/>
    <property type="match status" value="1"/>
</dbReference>
<dbReference type="SUPFAM" id="SSF51395">
    <property type="entry name" value="FMN-linked oxidoreductases"/>
    <property type="match status" value="1"/>
</dbReference>
<proteinExistence type="predicted"/>
<dbReference type="Gene3D" id="3.20.20.70">
    <property type="entry name" value="Aldolase class I"/>
    <property type="match status" value="1"/>
</dbReference>
<reference evidence="5 6" key="1">
    <citation type="journal article" name="Front. Microbiol.">
        <title>Sugar Metabolism of the First Thermophilic Planctomycete Thermogutta terrifontis: Comparative Genomic and Transcriptomic Approaches.</title>
        <authorList>
            <person name="Elcheninov A.G."/>
            <person name="Menzel P."/>
            <person name="Gudbergsdottir S.R."/>
            <person name="Slesarev A.I."/>
            <person name="Kadnikov V.V."/>
            <person name="Krogh A."/>
            <person name="Bonch-Osmolovskaya E.A."/>
            <person name="Peng X."/>
            <person name="Kublanov I.V."/>
        </authorList>
    </citation>
    <scope>NUCLEOTIDE SEQUENCE [LARGE SCALE GENOMIC DNA]</scope>
    <source>
        <strain evidence="5 6">R1</strain>
    </source>
</reference>
<evidence type="ECO:0000256" key="2">
    <source>
        <dbReference type="ARBA" id="ARBA00023002"/>
    </source>
</evidence>
<evidence type="ECO:0000256" key="3">
    <source>
        <dbReference type="SAM" id="MobiDB-lite"/>
    </source>
</evidence>
<evidence type="ECO:0000259" key="4">
    <source>
        <dbReference type="Pfam" id="PF00724"/>
    </source>
</evidence>
<dbReference type="Proteomes" id="UP000215086">
    <property type="component" value="Chromosome"/>
</dbReference>
<evidence type="ECO:0000313" key="5">
    <source>
        <dbReference type="EMBL" id="ASV75337.1"/>
    </source>
</evidence>
<dbReference type="InterPro" id="IPR001155">
    <property type="entry name" value="OxRdtase_FMN_N"/>
</dbReference>
<dbReference type="PANTHER" id="PTHR43656">
    <property type="entry name" value="BINDING OXIDOREDUCTASE, PUTATIVE (AFU_ORTHOLOGUE AFUA_2G08260)-RELATED"/>
    <property type="match status" value="1"/>
</dbReference>
<evidence type="ECO:0000256" key="1">
    <source>
        <dbReference type="ARBA" id="ARBA00022630"/>
    </source>
</evidence>
<name>A0A286RHB1_9BACT</name>